<feature type="domain" description="Glycosyltransferase 2-like" evidence="4">
    <location>
        <begin position="8"/>
        <end position="128"/>
    </location>
</feature>
<dbReference type="EMBL" id="DXBU01000183">
    <property type="protein sequence ID" value="HIZ23802.1"/>
    <property type="molecule type" value="Genomic_DNA"/>
</dbReference>
<dbReference type="PANTHER" id="PTHR43685:SF5">
    <property type="entry name" value="GLYCOSYLTRANSFERASE EPSE-RELATED"/>
    <property type="match status" value="1"/>
</dbReference>
<dbReference type="InterPro" id="IPR001173">
    <property type="entry name" value="Glyco_trans_2-like"/>
</dbReference>
<dbReference type="Proteomes" id="UP000824041">
    <property type="component" value="Unassembled WGS sequence"/>
</dbReference>
<protein>
    <submittedName>
        <fullName evidence="5">Glycosyltransferase</fullName>
        <ecNumber evidence="5">2.4.-.-</ecNumber>
    </submittedName>
</protein>
<dbReference type="SUPFAM" id="SSF53448">
    <property type="entry name" value="Nucleotide-diphospho-sugar transferases"/>
    <property type="match status" value="1"/>
</dbReference>
<dbReference type="Pfam" id="PF00535">
    <property type="entry name" value="Glycos_transf_2"/>
    <property type="match status" value="1"/>
</dbReference>
<dbReference type="GO" id="GO:0016757">
    <property type="term" value="F:glycosyltransferase activity"/>
    <property type="evidence" value="ECO:0007669"/>
    <property type="project" value="UniProtKB-KW"/>
</dbReference>
<dbReference type="InterPro" id="IPR050834">
    <property type="entry name" value="Glycosyltransf_2"/>
</dbReference>
<dbReference type="AlphaFoldDB" id="A0A9D2DV47"/>
<name>A0A9D2DV47_9FIRM</name>
<organism evidence="5 6">
    <name type="scientific">Candidatus Blautia faecigallinarum</name>
    <dbReference type="NCBI Taxonomy" id="2838488"/>
    <lineage>
        <taxon>Bacteria</taxon>
        <taxon>Bacillati</taxon>
        <taxon>Bacillota</taxon>
        <taxon>Clostridia</taxon>
        <taxon>Lachnospirales</taxon>
        <taxon>Lachnospiraceae</taxon>
        <taxon>Blautia</taxon>
    </lineage>
</organism>
<dbReference type="PANTHER" id="PTHR43685">
    <property type="entry name" value="GLYCOSYLTRANSFERASE"/>
    <property type="match status" value="1"/>
</dbReference>
<evidence type="ECO:0000256" key="1">
    <source>
        <dbReference type="ARBA" id="ARBA00006739"/>
    </source>
</evidence>
<keyword evidence="3 5" id="KW-0808">Transferase</keyword>
<dbReference type="EC" id="2.4.-.-" evidence="5"/>
<evidence type="ECO:0000256" key="3">
    <source>
        <dbReference type="ARBA" id="ARBA00022679"/>
    </source>
</evidence>
<dbReference type="Gene3D" id="3.90.550.10">
    <property type="entry name" value="Spore Coat Polysaccharide Biosynthesis Protein SpsA, Chain A"/>
    <property type="match status" value="1"/>
</dbReference>
<evidence type="ECO:0000259" key="4">
    <source>
        <dbReference type="Pfam" id="PF00535"/>
    </source>
</evidence>
<comment type="caution">
    <text evidence="5">The sequence shown here is derived from an EMBL/GenBank/DDBJ whole genome shotgun (WGS) entry which is preliminary data.</text>
</comment>
<evidence type="ECO:0000313" key="5">
    <source>
        <dbReference type="EMBL" id="HIZ23802.1"/>
    </source>
</evidence>
<comment type="similarity">
    <text evidence="1">Belongs to the glycosyltransferase 2 family.</text>
</comment>
<dbReference type="InterPro" id="IPR029044">
    <property type="entry name" value="Nucleotide-diphossugar_trans"/>
</dbReference>
<reference evidence="5" key="1">
    <citation type="journal article" date="2021" name="PeerJ">
        <title>Extensive microbial diversity within the chicken gut microbiome revealed by metagenomics and culture.</title>
        <authorList>
            <person name="Gilroy R."/>
            <person name="Ravi A."/>
            <person name="Getino M."/>
            <person name="Pursley I."/>
            <person name="Horton D.L."/>
            <person name="Alikhan N.F."/>
            <person name="Baker D."/>
            <person name="Gharbi K."/>
            <person name="Hall N."/>
            <person name="Watson M."/>
            <person name="Adriaenssens E.M."/>
            <person name="Foster-Nyarko E."/>
            <person name="Jarju S."/>
            <person name="Secka A."/>
            <person name="Antonio M."/>
            <person name="Oren A."/>
            <person name="Chaudhuri R.R."/>
            <person name="La Ragione R."/>
            <person name="Hildebrand F."/>
            <person name="Pallen M.J."/>
        </authorList>
    </citation>
    <scope>NUCLEOTIDE SEQUENCE</scope>
    <source>
        <strain evidence="5">14324</strain>
    </source>
</reference>
<evidence type="ECO:0000256" key="2">
    <source>
        <dbReference type="ARBA" id="ARBA00022676"/>
    </source>
</evidence>
<proteinExistence type="inferred from homology"/>
<accession>A0A9D2DV47</accession>
<gene>
    <name evidence="5" type="ORF">IAA21_13615</name>
</gene>
<keyword evidence="2 5" id="KW-0328">Glycosyltransferase</keyword>
<reference evidence="5" key="2">
    <citation type="submission" date="2021-04" db="EMBL/GenBank/DDBJ databases">
        <authorList>
            <person name="Gilroy R."/>
        </authorList>
    </citation>
    <scope>NUCLEOTIDE SEQUENCE</scope>
    <source>
        <strain evidence="5">14324</strain>
    </source>
</reference>
<sequence length="268" mass="31475">MGVYGQKEEKQLKDAVFSILEQSFRDFEFIIYDDGSGPETGTLLKKLAAGDRRIRLFRGEKNRGLAHGLNVGIRHSRGTYIARMDADDISAGDRLEKQYLFLESHPEYGFAGSSAWLLDGHGVWGIRHMPENPGPEDFLRFSPYIHPSVLFRKEVFKEYGLYSEAKKHLRCEDYELFLRLYQRGCRGFNIREPLFFYREDETAYRKRKYRYRLRECGLRFREFSRMGLLSGKGILYALRPLLLGAVPGSWLYRWKKKKESWEGKIAEK</sequence>
<evidence type="ECO:0000313" key="6">
    <source>
        <dbReference type="Proteomes" id="UP000824041"/>
    </source>
</evidence>